<dbReference type="InterPro" id="IPR050464">
    <property type="entry name" value="Zeta_carotene_desat/Oxidored"/>
</dbReference>
<dbReference type="Gene3D" id="3.90.660.10">
    <property type="match status" value="1"/>
</dbReference>
<organism evidence="2 3">
    <name type="scientific">Streptomyces chumphonensis</name>
    <dbReference type="NCBI Taxonomy" id="1214925"/>
    <lineage>
        <taxon>Bacteria</taxon>
        <taxon>Bacillati</taxon>
        <taxon>Actinomycetota</taxon>
        <taxon>Actinomycetes</taxon>
        <taxon>Kitasatosporales</taxon>
        <taxon>Streptomycetaceae</taxon>
        <taxon>Streptomyces</taxon>
    </lineage>
</organism>
<dbReference type="PANTHER" id="PTHR42923:SF17">
    <property type="entry name" value="AMINE OXIDASE DOMAIN-CONTAINING PROTEIN"/>
    <property type="match status" value="1"/>
</dbReference>
<evidence type="ECO:0000313" key="3">
    <source>
        <dbReference type="Proteomes" id="UP000632289"/>
    </source>
</evidence>
<dbReference type="RefSeq" id="WP_191208553.1">
    <property type="nucleotide sequence ID" value="NZ_BAABKL010000032.1"/>
</dbReference>
<protein>
    <submittedName>
        <fullName evidence="2">FAD-dependent oxidoreductase</fullName>
    </submittedName>
</protein>
<reference evidence="2" key="1">
    <citation type="submission" date="2020-09" db="EMBL/GenBank/DDBJ databases">
        <title>Secondary metabolite and genome analysis of marine Streptomyces chumphonensis KK1-2T.</title>
        <authorList>
            <person name="Phongsopitanun W."/>
            <person name="Kanchanasin P."/>
            <person name="Pittayakhajonwut P."/>
            <person name="Suwanborirux K."/>
            <person name="Tanasupawat S."/>
        </authorList>
    </citation>
    <scope>NUCLEOTIDE SEQUENCE</scope>
    <source>
        <strain evidence="2">KK1-2</strain>
    </source>
</reference>
<keyword evidence="3" id="KW-1185">Reference proteome</keyword>
<dbReference type="GO" id="GO:0016491">
    <property type="term" value="F:oxidoreductase activity"/>
    <property type="evidence" value="ECO:0007669"/>
    <property type="project" value="InterPro"/>
</dbReference>
<dbReference type="InterPro" id="IPR002937">
    <property type="entry name" value="Amino_oxidase"/>
</dbReference>
<name>A0A927EX44_9ACTN</name>
<accession>A0A927EX44</accession>
<proteinExistence type="predicted"/>
<feature type="domain" description="Amine oxidase" evidence="1">
    <location>
        <begin position="15"/>
        <end position="418"/>
    </location>
</feature>
<dbReference type="PANTHER" id="PTHR42923">
    <property type="entry name" value="PROTOPORPHYRINOGEN OXIDASE"/>
    <property type="match status" value="1"/>
</dbReference>
<evidence type="ECO:0000313" key="2">
    <source>
        <dbReference type="EMBL" id="MBD3931256.1"/>
    </source>
</evidence>
<dbReference type="Gene3D" id="3.50.50.60">
    <property type="entry name" value="FAD/NAD(P)-binding domain"/>
    <property type="match status" value="1"/>
</dbReference>
<dbReference type="EMBL" id="JACXYU010000002">
    <property type="protein sequence ID" value="MBD3931256.1"/>
    <property type="molecule type" value="Genomic_DNA"/>
</dbReference>
<dbReference type="AlphaFoldDB" id="A0A927EX44"/>
<comment type="caution">
    <text evidence="2">The sequence shown here is derived from an EMBL/GenBank/DDBJ whole genome shotgun (WGS) entry which is preliminary data.</text>
</comment>
<dbReference type="InterPro" id="IPR036188">
    <property type="entry name" value="FAD/NAD-bd_sf"/>
</dbReference>
<sequence>MPGERRRTAVIGSGVAGLTAGYVLSQAHEVTLYEADVRLGGHAHTHDVTDPDGTTHAVDSGFIVHNRRTYPHLLRLFDVLGVETQESEMSMSVRCEGCGLEYAGALGPRGLFADPRNALRPAYLRLLTEVPVFHRRARALLAAPEGEGEPTLGQFLAHARFSRYFVTHFMTPVVSAVWSCAADTALRYPARYLFRFLDHHGMLSVTGSPTWRTVTGGSRAYVDRVAKQLPVVRTGTPVRSVRRHSDGADVVTADGGTERYDAVVVAVHPDQALRLLADPTEDERRVLGAFRYSRNATQLHTDDSLLPRRPGARASWNYLMPACDSGADAVRVSYDMNRLQRLSATRPHVVTLGGADRVDPAKVLAEMVYEHPVYTPESVAAQRELPALSGAVTAYAGAHHGWGFHEDGCRSGVEAARALGVEW</sequence>
<evidence type="ECO:0000259" key="1">
    <source>
        <dbReference type="Pfam" id="PF01593"/>
    </source>
</evidence>
<dbReference type="SUPFAM" id="SSF51905">
    <property type="entry name" value="FAD/NAD(P)-binding domain"/>
    <property type="match status" value="1"/>
</dbReference>
<gene>
    <name evidence="2" type="ORF">IF129_06735</name>
</gene>
<dbReference type="Pfam" id="PF01593">
    <property type="entry name" value="Amino_oxidase"/>
    <property type="match status" value="1"/>
</dbReference>
<dbReference type="Proteomes" id="UP000632289">
    <property type="component" value="Unassembled WGS sequence"/>
</dbReference>
<dbReference type="Gene3D" id="1.10.405.10">
    <property type="entry name" value="Guanine Nucleotide Dissociation Inhibitor, domain 1"/>
    <property type="match status" value="1"/>
</dbReference>